<dbReference type="OrthoDB" id="692399at2759"/>
<accession>A0A8B7D5I0</accession>
<dbReference type="Proteomes" id="UP000228380">
    <property type="component" value="Chromosome 18"/>
</dbReference>
<name>A0A8B7D5I0_PHODC</name>
<evidence type="ECO:0000259" key="1">
    <source>
        <dbReference type="Pfam" id="PF03478"/>
    </source>
</evidence>
<dbReference type="GeneID" id="103724220"/>
<sequence>MLSLFKSLIHPNLSSPSFFFFFFFPAFSPSMATPDWASLIPDLLLRISQNLLPCSFDYINFRSTCSGWRSAAPHVKFAPFLLFPFDSEAGGFSFYSPSDDRVYFKPFPEASSTVFCGSSHGWLVLMDELASISLLNPFTRARVQLPPADEQLALSSLKHVSKVGNRWFSRSEDGTVTLLTLTDMHQVFIKQVILSSAPNSGDGFIAVAALALSTQVAFCRRGDQRWTLLETTLSCDIKSIAFHNGRLFAMDYVGKIAVLEVDYSAGMIPIASLQTPPCLFNCKLVESKGDLLLVGLAIHRVDEENLYLERDSEIYKFNPGVEPVWSRVESIGDETLFLSLYFNSNVAGSRLSRCKGNSIYYSGPIFVVDEPTEPGVHHMEVVDLANGSSEMVPCHRPSQNSEFVSWFQPNLYLAEV</sequence>
<dbReference type="InterPro" id="IPR050942">
    <property type="entry name" value="F-box_BR-signaling"/>
</dbReference>
<dbReference type="PANTHER" id="PTHR44259">
    <property type="entry name" value="OS07G0183000 PROTEIN-RELATED"/>
    <property type="match status" value="1"/>
</dbReference>
<organism evidence="2 3">
    <name type="scientific">Phoenix dactylifera</name>
    <name type="common">Date palm</name>
    <dbReference type="NCBI Taxonomy" id="42345"/>
    <lineage>
        <taxon>Eukaryota</taxon>
        <taxon>Viridiplantae</taxon>
        <taxon>Streptophyta</taxon>
        <taxon>Embryophyta</taxon>
        <taxon>Tracheophyta</taxon>
        <taxon>Spermatophyta</taxon>
        <taxon>Magnoliopsida</taxon>
        <taxon>Liliopsida</taxon>
        <taxon>Arecaceae</taxon>
        <taxon>Coryphoideae</taxon>
        <taxon>Phoeniceae</taxon>
        <taxon>Phoenix</taxon>
    </lineage>
</organism>
<dbReference type="SUPFAM" id="SSF101898">
    <property type="entry name" value="NHL repeat"/>
    <property type="match status" value="1"/>
</dbReference>
<keyword evidence="2" id="KW-1185">Reference proteome</keyword>
<dbReference type="InterPro" id="IPR005174">
    <property type="entry name" value="KIB1-4_b-propeller"/>
</dbReference>
<dbReference type="AlphaFoldDB" id="A0A8B7D5I0"/>
<gene>
    <name evidence="3" type="primary">LOC103724220</name>
</gene>
<dbReference type="Pfam" id="PF03478">
    <property type="entry name" value="Beta-prop_KIB1-4"/>
    <property type="match status" value="1"/>
</dbReference>
<protein>
    <submittedName>
        <fullName evidence="3">F-box protein SKIP23-like</fullName>
    </submittedName>
</protein>
<proteinExistence type="predicted"/>
<feature type="domain" description="KIB1-4 beta-propeller" evidence="1">
    <location>
        <begin position="94"/>
        <end position="374"/>
    </location>
</feature>
<evidence type="ECO:0000313" key="3">
    <source>
        <dbReference type="RefSeq" id="XP_008813638.3"/>
    </source>
</evidence>
<dbReference type="KEGG" id="pda:103724220"/>
<reference evidence="2" key="1">
    <citation type="journal article" date="2019" name="Nat. Commun.">
        <title>Genome-wide association mapping of date palm fruit traits.</title>
        <authorList>
            <person name="Hazzouri K.M."/>
            <person name="Gros-Balthazard M."/>
            <person name="Flowers J.M."/>
            <person name="Copetti D."/>
            <person name="Lemansour A."/>
            <person name="Lebrun M."/>
            <person name="Masmoudi K."/>
            <person name="Ferrand S."/>
            <person name="Dhar M.I."/>
            <person name="Fresquez Z.A."/>
            <person name="Rosas U."/>
            <person name="Zhang J."/>
            <person name="Talag J."/>
            <person name="Lee S."/>
            <person name="Kudrna D."/>
            <person name="Powell R.F."/>
            <person name="Leitch I.J."/>
            <person name="Krueger R.R."/>
            <person name="Wing R.A."/>
            <person name="Amiri K.M.A."/>
            <person name="Purugganan M.D."/>
        </authorList>
    </citation>
    <scope>NUCLEOTIDE SEQUENCE [LARGE SCALE GENOMIC DNA]</scope>
    <source>
        <strain evidence="2">cv. Khalas</strain>
    </source>
</reference>
<reference evidence="3" key="2">
    <citation type="submission" date="2025-08" db="UniProtKB">
        <authorList>
            <consortium name="RefSeq"/>
        </authorList>
    </citation>
    <scope>IDENTIFICATION</scope>
    <source>
        <tissue evidence="3">Young leaves</tissue>
    </source>
</reference>
<dbReference type="RefSeq" id="XP_008813638.3">
    <property type="nucleotide sequence ID" value="XM_008815416.3"/>
</dbReference>
<evidence type="ECO:0000313" key="2">
    <source>
        <dbReference type="Proteomes" id="UP000228380"/>
    </source>
</evidence>
<dbReference type="PANTHER" id="PTHR44259:SF111">
    <property type="entry name" value="OS04G0167600 PROTEIN"/>
    <property type="match status" value="1"/>
</dbReference>